<feature type="domain" description="Major vault protein repeat" evidence="9">
    <location>
        <begin position="223"/>
        <end position="253"/>
    </location>
</feature>
<feature type="domain" description="Major vault protein repeat" evidence="9">
    <location>
        <begin position="328"/>
        <end position="371"/>
    </location>
</feature>
<dbReference type="Pfam" id="PF11978">
    <property type="entry name" value="MVP_shoulder"/>
    <property type="match status" value="1"/>
</dbReference>
<feature type="domain" description="Major vault protein repeat" evidence="13">
    <location>
        <begin position="383"/>
        <end position="432"/>
    </location>
</feature>
<dbReference type="Pfam" id="PF17796">
    <property type="entry name" value="Vault_4"/>
    <property type="match status" value="1"/>
</dbReference>
<dbReference type="InterPro" id="IPR039059">
    <property type="entry name" value="MVP"/>
</dbReference>
<evidence type="ECO:0000259" key="11">
    <source>
        <dbReference type="Pfam" id="PF17794"/>
    </source>
</evidence>
<feature type="domain" description="Major vault protein repeat" evidence="11">
    <location>
        <begin position="275"/>
        <end position="319"/>
    </location>
</feature>
<keyword evidence="14" id="KW-1185">Reference proteome</keyword>
<reference evidence="15" key="1">
    <citation type="submission" date="2025-08" db="UniProtKB">
        <authorList>
            <consortium name="RefSeq"/>
        </authorList>
    </citation>
    <scope>IDENTIFICATION</scope>
</reference>
<feature type="repeat" description="MVP" evidence="8">
    <location>
        <begin position="331"/>
        <end position="386"/>
    </location>
</feature>
<dbReference type="PANTHER" id="PTHR14165">
    <property type="entry name" value="MAJOR VAULT PROTEIN"/>
    <property type="match status" value="1"/>
</dbReference>
<organism evidence="14 15">
    <name type="scientific">Aplysia californica</name>
    <name type="common">California sea hare</name>
    <dbReference type="NCBI Taxonomy" id="6500"/>
    <lineage>
        <taxon>Eukaryota</taxon>
        <taxon>Metazoa</taxon>
        <taxon>Spiralia</taxon>
        <taxon>Lophotrochozoa</taxon>
        <taxon>Mollusca</taxon>
        <taxon>Gastropoda</taxon>
        <taxon>Heterobranchia</taxon>
        <taxon>Euthyneura</taxon>
        <taxon>Tectipleura</taxon>
        <taxon>Aplysiida</taxon>
        <taxon>Aplysioidea</taxon>
        <taxon>Aplysiidae</taxon>
        <taxon>Aplysia</taxon>
    </lineage>
</organism>
<evidence type="ECO:0000256" key="8">
    <source>
        <dbReference type="PROSITE-ProRule" id="PRU00571"/>
    </source>
</evidence>
<feature type="domain" description="Major vault protein repeat" evidence="11">
    <location>
        <begin position="47"/>
        <end position="96"/>
    </location>
</feature>
<protein>
    <recommendedName>
        <fullName evidence="3">Major vault protein</fullName>
    </recommendedName>
</protein>
<dbReference type="RefSeq" id="XP_012936930.1">
    <property type="nucleotide sequence ID" value="XM_013081476.1"/>
</dbReference>
<keyword evidence="6" id="KW-0539">Nucleus</keyword>
<feature type="repeat" description="MVP" evidence="8">
    <location>
        <begin position="281"/>
        <end position="330"/>
    </location>
</feature>
<dbReference type="Proteomes" id="UP000694888">
    <property type="component" value="Unplaced"/>
</dbReference>
<sequence>MSNLARMSPLQFVHVLDLNKNLMRLEVGPQTLLLKTNEKLITGPMPMIVIPPGSYCEISDPVKAYVHGEKCELLLGQTKIKFHGKPFPLYPGEWLKAAPDFARGLTNYSAAVKSLPVVPENHGIRLRAILDHDDSGTFRNAGDIWQLKGPMTYKPRPEVAIEGIDAPKIIKKGQVLKLKATQGTIDASGKQRVTGEEWLVKEPGAYLPGVFEEPVILDKVVTLTHDTALHLKATQNIVDLLGKPRKTGDEWLLTSASSPEYSTQIGVEVVATLKITVVKKGQYAVVLNPVDKDGKPQLGKRVLKVGLCRFFLHPGEKLEFGKIQDARVLSEDDSVVLQALDKFIDTVGEAKVKREPGDKWLIKGPMIYIPPIHVKIVKQRKKIPLSKNEGVYIQDAHSGRVRLVMGPCAYMLTATEDLWQKELSNETENLLRHGGGSGEGDIRKLAYYEQSIDPMNAEGRDKTKVVTYRCPSNTAVQVYDYLQKTARVIFGPDLVVLGPHENFNVLSLSAGKPKLPNALKSLCLMLGPDFITDVIEVETSDHARLRIRLAFNNYFDVDKTDLESTRKIFSVPDFIGFACRQIASRIRASVALITFDEFHRHSAQLIQAAVFGKQQSLRFDVNNLVISGIDVQSIEPSDAKMRDSLSKSVQLAIEIATNSIEAAASHEAQREEQIAKGHLERQILVTEKESERERAKLYELRALASAVESTGQAKAEAQAKAERFLIECQSQIDAARLKAEASQIEHDAKLQFENKLRRQTLDYQKKMNSITIGKENAFAQLETNKFRQMVQTLGTDTLVAIANAGPESQVNLLKGLGLESVLLTDGNSPINLLNTASGLVGGQNPQE</sequence>
<dbReference type="Gene3D" id="2.30.30.550">
    <property type="entry name" value="Major Vault Protein repeat"/>
    <property type="match status" value="4"/>
</dbReference>
<feature type="domain" description="Major vault protein shoulder" evidence="10">
    <location>
        <begin position="527"/>
        <end position="638"/>
    </location>
</feature>
<keyword evidence="5" id="KW-0677">Repeat</keyword>
<evidence type="ECO:0000256" key="2">
    <source>
        <dbReference type="ARBA" id="ARBA00004496"/>
    </source>
</evidence>
<evidence type="ECO:0000256" key="4">
    <source>
        <dbReference type="ARBA" id="ARBA00022490"/>
    </source>
</evidence>
<dbReference type="InterPro" id="IPR041139">
    <property type="entry name" value="MVP_rep_dom"/>
</dbReference>
<dbReference type="Gene3D" id="2.30.30.570">
    <property type="match status" value="2"/>
</dbReference>
<evidence type="ECO:0000256" key="6">
    <source>
        <dbReference type="ARBA" id="ARBA00023242"/>
    </source>
</evidence>
<dbReference type="InterPro" id="IPR002499">
    <property type="entry name" value="Vault_N"/>
</dbReference>
<evidence type="ECO:0000256" key="3">
    <source>
        <dbReference type="ARBA" id="ARBA00018296"/>
    </source>
</evidence>
<evidence type="ECO:0000256" key="5">
    <source>
        <dbReference type="ARBA" id="ARBA00022737"/>
    </source>
</evidence>
<dbReference type="Gene3D" id="2.30.30.560">
    <property type="match status" value="2"/>
</dbReference>
<feature type="domain" description="Major vault protein repeat" evidence="9">
    <location>
        <begin position="117"/>
        <end position="156"/>
    </location>
</feature>
<comment type="subcellular location">
    <subcellularLocation>
        <location evidence="2 8">Cytoplasm</location>
    </subcellularLocation>
    <subcellularLocation>
        <location evidence="1">Nucleus</location>
    </subcellularLocation>
</comment>
<gene>
    <name evidence="15" type="primary">LOC101861920</name>
</gene>
<dbReference type="Pfam" id="PF01505">
    <property type="entry name" value="Vault"/>
    <property type="match status" value="4"/>
</dbReference>
<feature type="repeat" description="MVP" evidence="8">
    <location>
        <begin position="172"/>
        <end position="224"/>
    </location>
</feature>
<dbReference type="InterPro" id="IPR036013">
    <property type="entry name" value="Band_7/SPFH_dom_sf"/>
</dbReference>
<dbReference type="InterPro" id="IPR041134">
    <property type="entry name" value="Vault_2"/>
</dbReference>
<proteinExistence type="predicted"/>
<dbReference type="CDD" id="cd08825">
    <property type="entry name" value="MVP_shoulder"/>
    <property type="match status" value="1"/>
</dbReference>
<dbReference type="GeneID" id="101861920"/>
<dbReference type="Gene3D" id="6.20.380.10">
    <property type="match status" value="1"/>
</dbReference>
<dbReference type="Gene3D" id="3.30.479.30">
    <property type="entry name" value="Band 7 domain"/>
    <property type="match status" value="1"/>
</dbReference>
<evidence type="ECO:0000259" key="9">
    <source>
        <dbReference type="Pfam" id="PF01505"/>
    </source>
</evidence>
<dbReference type="InterPro" id="IPR021870">
    <property type="entry name" value="MVP_shoulder"/>
</dbReference>
<dbReference type="InterPro" id="IPR043023">
    <property type="entry name" value="MVP_rep_sf"/>
</dbReference>
<dbReference type="Gene3D" id="2.30.30.620">
    <property type="match status" value="1"/>
</dbReference>
<feature type="repeat" description="MVP" evidence="8">
    <location>
        <begin position="120"/>
        <end position="171"/>
    </location>
</feature>
<evidence type="ECO:0000313" key="14">
    <source>
        <dbReference type="Proteomes" id="UP000694888"/>
    </source>
</evidence>
<evidence type="ECO:0000256" key="7">
    <source>
        <dbReference type="ARBA" id="ARBA00023274"/>
    </source>
</evidence>
<dbReference type="InterPro" id="IPR041136">
    <property type="entry name" value="Vault_4"/>
</dbReference>
<dbReference type="Gene3D" id="6.10.250.720">
    <property type="match status" value="1"/>
</dbReference>
<accession>A0ABM0ZY61</accession>
<evidence type="ECO:0000313" key="15">
    <source>
        <dbReference type="RefSeq" id="XP_012936930.1"/>
    </source>
</evidence>
<dbReference type="Pfam" id="PF17794">
    <property type="entry name" value="Vault_2"/>
    <property type="match status" value="2"/>
</dbReference>
<dbReference type="PANTHER" id="PTHR14165:SF16">
    <property type="entry name" value="MAJOR VAULT PROTEIN"/>
    <property type="match status" value="1"/>
</dbReference>
<dbReference type="InterPro" id="IPR040989">
    <property type="entry name" value="Vault_3"/>
</dbReference>
<keyword evidence="7 8" id="KW-0687">Ribonucleoprotein</keyword>
<dbReference type="Pfam" id="PF17795">
    <property type="entry name" value="Vault_3"/>
    <property type="match status" value="1"/>
</dbReference>
<evidence type="ECO:0000256" key="1">
    <source>
        <dbReference type="ARBA" id="ARBA00004123"/>
    </source>
</evidence>
<feature type="domain" description="Major vault protein repeat" evidence="9">
    <location>
        <begin position="169"/>
        <end position="209"/>
    </location>
</feature>
<name>A0ABM0ZY61_APLCA</name>
<feature type="domain" description="Major vault protein repeat" evidence="12">
    <location>
        <begin position="465"/>
        <end position="526"/>
    </location>
</feature>
<evidence type="ECO:0000259" key="12">
    <source>
        <dbReference type="Pfam" id="PF17795"/>
    </source>
</evidence>
<evidence type="ECO:0000259" key="13">
    <source>
        <dbReference type="Pfam" id="PF17796"/>
    </source>
</evidence>
<evidence type="ECO:0000259" key="10">
    <source>
        <dbReference type="Pfam" id="PF11978"/>
    </source>
</evidence>
<keyword evidence="4 8" id="KW-0963">Cytoplasm</keyword>
<feature type="repeat" description="MVP" evidence="8">
    <location>
        <begin position="225"/>
        <end position="279"/>
    </location>
</feature>
<dbReference type="InterPro" id="IPR043179">
    <property type="entry name" value="Vault_2_sf"/>
</dbReference>
<dbReference type="PROSITE" id="PS51224">
    <property type="entry name" value="MVP"/>
    <property type="match status" value="5"/>
</dbReference>